<gene>
    <name evidence="1" type="ORF">DSM19430T_04800</name>
</gene>
<evidence type="ECO:0000313" key="1">
    <source>
        <dbReference type="EMBL" id="GFM35796.1"/>
    </source>
</evidence>
<dbReference type="AlphaFoldDB" id="A0A7J0BQ12"/>
<dbReference type="CDD" id="cd00130">
    <property type="entry name" value="PAS"/>
    <property type="match status" value="1"/>
</dbReference>
<keyword evidence="2" id="KW-1185">Reference proteome</keyword>
<comment type="caution">
    <text evidence="1">The sequence shown here is derived from an EMBL/GenBank/DDBJ whole genome shotgun (WGS) entry which is preliminary data.</text>
</comment>
<dbReference type="SUPFAM" id="SSF55781">
    <property type="entry name" value="GAF domain-like"/>
    <property type="match status" value="1"/>
</dbReference>
<protein>
    <submittedName>
        <fullName evidence="1">Diguanylate cyclase</fullName>
    </submittedName>
</protein>
<dbReference type="InterPro" id="IPR000014">
    <property type="entry name" value="PAS"/>
</dbReference>
<reference evidence="1 2" key="1">
    <citation type="submission" date="2020-05" db="EMBL/GenBank/DDBJ databases">
        <title>Draft genome sequence of Desulfovibrio psychrotolerans JS1T.</title>
        <authorList>
            <person name="Ueno A."/>
            <person name="Tamazawa S."/>
            <person name="Tamamura S."/>
            <person name="Murakami T."/>
            <person name="Kiyama T."/>
            <person name="Inomata H."/>
            <person name="Amano Y."/>
            <person name="Miyakawa K."/>
            <person name="Tamaki H."/>
            <person name="Naganuma T."/>
            <person name="Kaneko K."/>
        </authorList>
    </citation>
    <scope>NUCLEOTIDE SEQUENCE [LARGE SCALE GENOMIC DNA]</scope>
    <source>
        <strain evidence="1 2">JS1</strain>
    </source>
</reference>
<dbReference type="InterPro" id="IPR035965">
    <property type="entry name" value="PAS-like_dom_sf"/>
</dbReference>
<sequence length="326" mass="35556">MADTSSFSLSGNHSLEQRLRHLEEQARFTLDVLEMASTLGDFQTSINKLHEPTALLEETILRIGELVHFPVSAFYLVDEASSDFVLSLCRPSDFADELEAEVRQLIDNGVFSLAVRENRPITVYSRDNRYRLVLHVLATTSRTRGMFVGLMPKGERNLSGILLSLLSIVLKHCANAIESFELYRLVRQGEREPREALESLPVAVFDVAGDGGVVYANSCARRLAVAAGAWGALPLGLAGDDHMAGFGLHLLVVPEDRPVLQSLLESSRAGELPEGTTLRLAVAADAEQAWAAVHACAIPEQFPATRVRCVFSPLEKPAEPKGGKGL</sequence>
<proteinExistence type="predicted"/>
<dbReference type="Proteomes" id="UP000503820">
    <property type="component" value="Unassembled WGS sequence"/>
</dbReference>
<name>A0A7J0BQ12_9BACT</name>
<organism evidence="1 2">
    <name type="scientific">Desulfovibrio psychrotolerans</name>
    <dbReference type="NCBI Taxonomy" id="415242"/>
    <lineage>
        <taxon>Bacteria</taxon>
        <taxon>Pseudomonadati</taxon>
        <taxon>Thermodesulfobacteriota</taxon>
        <taxon>Desulfovibrionia</taxon>
        <taxon>Desulfovibrionales</taxon>
        <taxon>Desulfovibrionaceae</taxon>
        <taxon>Desulfovibrio</taxon>
    </lineage>
</organism>
<dbReference type="EMBL" id="BLVP01000001">
    <property type="protein sequence ID" value="GFM35796.1"/>
    <property type="molecule type" value="Genomic_DNA"/>
</dbReference>
<dbReference type="Gene3D" id="3.30.450.40">
    <property type="match status" value="1"/>
</dbReference>
<accession>A0A7J0BQ12</accession>
<evidence type="ECO:0000313" key="2">
    <source>
        <dbReference type="Proteomes" id="UP000503820"/>
    </source>
</evidence>
<dbReference type="SUPFAM" id="SSF55785">
    <property type="entry name" value="PYP-like sensor domain (PAS domain)"/>
    <property type="match status" value="1"/>
</dbReference>
<dbReference type="InterPro" id="IPR029016">
    <property type="entry name" value="GAF-like_dom_sf"/>
</dbReference>
<dbReference type="RefSeq" id="WP_174408468.1">
    <property type="nucleotide sequence ID" value="NZ_BLVP01000001.1"/>
</dbReference>